<evidence type="ECO:0000313" key="2">
    <source>
        <dbReference type="EMBL" id="PSK99112.1"/>
    </source>
</evidence>
<protein>
    <submittedName>
        <fullName evidence="2">Uma2 family endonuclease</fullName>
    </submittedName>
</protein>
<dbReference type="RefSeq" id="WP_106539093.1">
    <property type="nucleotide sequence ID" value="NZ_PYGE01000018.1"/>
</dbReference>
<keyword evidence="2" id="KW-0255">Endonuclease</keyword>
<proteinExistence type="predicted"/>
<keyword evidence="2" id="KW-0378">Hydrolase</keyword>
<comment type="caution">
    <text evidence="2">The sequence shown here is derived from an EMBL/GenBank/DDBJ whole genome shotgun (WGS) entry which is preliminary data.</text>
</comment>
<dbReference type="InterPro" id="IPR012296">
    <property type="entry name" value="Nuclease_put_TT1808"/>
</dbReference>
<feature type="domain" description="Putative restriction endonuclease" evidence="1">
    <location>
        <begin position="28"/>
        <end position="165"/>
    </location>
</feature>
<evidence type="ECO:0000259" key="1">
    <source>
        <dbReference type="Pfam" id="PF05685"/>
    </source>
</evidence>
<dbReference type="EMBL" id="PYGE01000018">
    <property type="protein sequence ID" value="PSK99112.1"/>
    <property type="molecule type" value="Genomic_DNA"/>
</dbReference>
<dbReference type="SUPFAM" id="SSF52980">
    <property type="entry name" value="Restriction endonuclease-like"/>
    <property type="match status" value="1"/>
</dbReference>
<dbReference type="AlphaFoldDB" id="A0A2P8DPH8"/>
<name>A0A2P8DPH8_9ACTN</name>
<gene>
    <name evidence="2" type="ORF">CLV30_11813</name>
</gene>
<accession>A0A2P8DPH8</accession>
<reference evidence="2 3" key="1">
    <citation type="submission" date="2018-03" db="EMBL/GenBank/DDBJ databases">
        <title>Genomic Encyclopedia of Archaeal and Bacterial Type Strains, Phase II (KMG-II): from individual species to whole genera.</title>
        <authorList>
            <person name="Goeker M."/>
        </authorList>
    </citation>
    <scope>NUCLEOTIDE SEQUENCE [LARGE SCALE GENOMIC DNA]</scope>
    <source>
        <strain evidence="2 3">DSM 45211</strain>
    </source>
</reference>
<dbReference type="Pfam" id="PF05685">
    <property type="entry name" value="Uma2"/>
    <property type="match status" value="1"/>
</dbReference>
<dbReference type="Gene3D" id="3.90.1570.10">
    <property type="entry name" value="tt1808, chain A"/>
    <property type="match status" value="1"/>
</dbReference>
<dbReference type="OrthoDB" id="5524117at2"/>
<dbReference type="PANTHER" id="PTHR35400">
    <property type="entry name" value="SLR1083 PROTEIN"/>
    <property type="match status" value="1"/>
</dbReference>
<dbReference type="GO" id="GO:0004519">
    <property type="term" value="F:endonuclease activity"/>
    <property type="evidence" value="ECO:0007669"/>
    <property type="project" value="UniProtKB-KW"/>
</dbReference>
<sequence>MAAEPLPAPLAEPLPSWVIPPHDGFTAEDFFDLRGLPAHTELIDGSLVFMSPQRMWHSWVVNLFQSELDRQAPDRLRAAREMAVKLGLHQVPEPDVVVVTAEAHDRDPLATHFGSDDVVMVVEAVSPDSLERDRDTKPRKYGAAGITHFWRVENEDDRAVVYTYQLDPASGVYAVTGIHHDRLKTTVPFDLDIDLTAVGTKPQ</sequence>
<dbReference type="Proteomes" id="UP000243528">
    <property type="component" value="Unassembled WGS sequence"/>
</dbReference>
<dbReference type="InterPro" id="IPR008538">
    <property type="entry name" value="Uma2"/>
</dbReference>
<keyword evidence="3" id="KW-1185">Reference proteome</keyword>
<dbReference type="PANTHER" id="PTHR35400:SF3">
    <property type="entry name" value="SLL1072 PROTEIN"/>
    <property type="match status" value="1"/>
</dbReference>
<dbReference type="InterPro" id="IPR011335">
    <property type="entry name" value="Restrct_endonuc-II-like"/>
</dbReference>
<organism evidence="2 3">
    <name type="scientific">Haloactinopolyspora alba</name>
    <dbReference type="NCBI Taxonomy" id="648780"/>
    <lineage>
        <taxon>Bacteria</taxon>
        <taxon>Bacillati</taxon>
        <taxon>Actinomycetota</taxon>
        <taxon>Actinomycetes</taxon>
        <taxon>Jiangellales</taxon>
        <taxon>Jiangellaceae</taxon>
        <taxon>Haloactinopolyspora</taxon>
    </lineage>
</organism>
<evidence type="ECO:0000313" key="3">
    <source>
        <dbReference type="Proteomes" id="UP000243528"/>
    </source>
</evidence>
<keyword evidence="2" id="KW-0540">Nuclease</keyword>
<dbReference type="CDD" id="cd06260">
    <property type="entry name" value="DUF820-like"/>
    <property type="match status" value="1"/>
</dbReference>